<dbReference type="STRING" id="1562970.ING2E5B_0309"/>
<dbReference type="HOGENOM" id="CLU_551790_0_0_10"/>
<feature type="chain" id="PRO_5030002954" description="Secreted protein" evidence="1">
    <location>
        <begin position="20"/>
        <end position="503"/>
    </location>
</feature>
<evidence type="ECO:0000313" key="2">
    <source>
        <dbReference type="EMBL" id="CEA15078.1"/>
    </source>
</evidence>
<dbReference type="AlphaFoldDB" id="A0A098BY49"/>
<dbReference type="OrthoDB" id="1495718at2"/>
<keyword evidence="3" id="KW-1185">Reference proteome</keyword>
<protein>
    <recommendedName>
        <fullName evidence="4">Secreted protein</fullName>
    </recommendedName>
</protein>
<sequence length="503" mass="58805">MKQLFLSLIISVFSLSVTAADLSQVNDSLDLFEDITDISRLIQNRTTHGEIIVNDTILPKERVTDYVIPAQVIQPVLPVSRNPLDSIYVRNERGILQLPENYYNPDALRGLTFRDTLFYNPLFLPMIFNGRMLPRDISFYNPDKDYEPGKLIDKDKTFEPRLERSDFIQKIRRNYYTDHPDRVKYSILNFESLPQVATDDEIVRETFNPFRELLRSETAYSLEAPGVELTTINRKYWVRSGEHSFQFAQNYFSDNWHKGGTNNLNFNSYHVLRANYKKDKVRFNNTLEWRLSVFNAPDDSLREYRIGNDLIRYYGDFGLDAFAKGWSYSMNMEAKSQLFNSYPTNSNQLRSALLSPLYVNAGVGLKFNLDKKSEKVRGRRVRWDLALAPISLNFKYVSNDSVDVVRFGIPENKKYNLDMGTTVTSILKYDITRYITWDSRLTYFTSYDKVEAEFENSLNMALSNAFSTRIYLNVRFDDGVPPHPDLKYLQYNQTLSFGLNYKW</sequence>
<organism evidence="2 3">
    <name type="scientific">Fermentimonas caenicola</name>
    <dbReference type="NCBI Taxonomy" id="1562970"/>
    <lineage>
        <taxon>Bacteria</taxon>
        <taxon>Pseudomonadati</taxon>
        <taxon>Bacteroidota</taxon>
        <taxon>Bacteroidia</taxon>
        <taxon>Bacteroidales</taxon>
        <taxon>Dysgonomonadaceae</taxon>
        <taxon>Fermentimonas</taxon>
    </lineage>
</organism>
<accession>A0A098BY49</accession>
<dbReference type="InterPro" id="IPR021428">
    <property type="entry name" value="DUF3078"/>
</dbReference>
<evidence type="ECO:0000313" key="3">
    <source>
        <dbReference type="Proteomes" id="UP000032417"/>
    </source>
</evidence>
<proteinExistence type="predicted"/>
<gene>
    <name evidence="2" type="ORF">ING2E5B_0309</name>
</gene>
<name>A0A098BY49_9BACT</name>
<feature type="signal peptide" evidence="1">
    <location>
        <begin position="1"/>
        <end position="19"/>
    </location>
</feature>
<dbReference type="Pfam" id="PF11276">
    <property type="entry name" value="DUF3078"/>
    <property type="match status" value="1"/>
</dbReference>
<dbReference type="KEGG" id="pbt:ING2E5B_0309"/>
<evidence type="ECO:0008006" key="4">
    <source>
        <dbReference type="Google" id="ProtNLM"/>
    </source>
</evidence>
<reference evidence="2 3" key="1">
    <citation type="submission" date="2014-08" db="EMBL/GenBank/DDBJ databases">
        <authorList>
            <person name="Wibberg D."/>
        </authorList>
    </citation>
    <scope>NUCLEOTIDE SEQUENCE [LARGE SCALE GENOMIC DNA]</scope>
    <source>
        <strain evidence="3">ING2-E5B</strain>
    </source>
</reference>
<dbReference type="Proteomes" id="UP000032417">
    <property type="component" value="Chromosome 1"/>
</dbReference>
<keyword evidence="1" id="KW-0732">Signal</keyword>
<evidence type="ECO:0000256" key="1">
    <source>
        <dbReference type="SAM" id="SignalP"/>
    </source>
</evidence>
<dbReference type="EMBL" id="LN515532">
    <property type="protein sequence ID" value="CEA15078.1"/>
    <property type="molecule type" value="Genomic_DNA"/>
</dbReference>